<keyword evidence="2" id="KW-1185">Reference proteome</keyword>
<sequence length="87" mass="9736">MYRISTSETRVTAEGNHLSCPIRHKGWWCTATSTCQPTKQLILPGNLLLADCPFDITKDIATEAKEVHIATRNLDLKVGKLENRSNI</sequence>
<protein>
    <submittedName>
        <fullName evidence="1">Uncharacterized protein</fullName>
    </submittedName>
</protein>
<name>A0A2P5BLP9_TREOI</name>
<organism evidence="1 2">
    <name type="scientific">Trema orientale</name>
    <name type="common">Charcoal tree</name>
    <name type="synonym">Celtis orientalis</name>
    <dbReference type="NCBI Taxonomy" id="63057"/>
    <lineage>
        <taxon>Eukaryota</taxon>
        <taxon>Viridiplantae</taxon>
        <taxon>Streptophyta</taxon>
        <taxon>Embryophyta</taxon>
        <taxon>Tracheophyta</taxon>
        <taxon>Spermatophyta</taxon>
        <taxon>Magnoliopsida</taxon>
        <taxon>eudicotyledons</taxon>
        <taxon>Gunneridae</taxon>
        <taxon>Pentapetalae</taxon>
        <taxon>rosids</taxon>
        <taxon>fabids</taxon>
        <taxon>Rosales</taxon>
        <taxon>Cannabaceae</taxon>
        <taxon>Trema</taxon>
    </lineage>
</organism>
<dbReference type="InParanoid" id="A0A2P5BLP9"/>
<evidence type="ECO:0000313" key="1">
    <source>
        <dbReference type="EMBL" id="PON49718.1"/>
    </source>
</evidence>
<dbReference type="AlphaFoldDB" id="A0A2P5BLP9"/>
<comment type="caution">
    <text evidence="1">The sequence shown here is derived from an EMBL/GenBank/DDBJ whole genome shotgun (WGS) entry which is preliminary data.</text>
</comment>
<dbReference type="EMBL" id="JXTC01000496">
    <property type="protein sequence ID" value="PON49718.1"/>
    <property type="molecule type" value="Genomic_DNA"/>
</dbReference>
<dbReference type="Proteomes" id="UP000237000">
    <property type="component" value="Unassembled WGS sequence"/>
</dbReference>
<accession>A0A2P5BLP9</accession>
<proteinExistence type="predicted"/>
<reference evidence="2" key="1">
    <citation type="submission" date="2016-06" db="EMBL/GenBank/DDBJ databases">
        <title>Parallel loss of symbiosis genes in relatives of nitrogen-fixing non-legume Parasponia.</title>
        <authorList>
            <person name="Van Velzen R."/>
            <person name="Holmer R."/>
            <person name="Bu F."/>
            <person name="Rutten L."/>
            <person name="Van Zeijl A."/>
            <person name="Liu W."/>
            <person name="Santuari L."/>
            <person name="Cao Q."/>
            <person name="Sharma T."/>
            <person name="Shen D."/>
            <person name="Roswanjaya Y."/>
            <person name="Wardhani T."/>
            <person name="Kalhor M.S."/>
            <person name="Jansen J."/>
            <person name="Van den Hoogen J."/>
            <person name="Gungor B."/>
            <person name="Hartog M."/>
            <person name="Hontelez J."/>
            <person name="Verver J."/>
            <person name="Yang W.-C."/>
            <person name="Schijlen E."/>
            <person name="Repin R."/>
            <person name="Schilthuizen M."/>
            <person name="Schranz E."/>
            <person name="Heidstra R."/>
            <person name="Miyata K."/>
            <person name="Fedorova E."/>
            <person name="Kohlen W."/>
            <person name="Bisseling T."/>
            <person name="Smit S."/>
            <person name="Geurts R."/>
        </authorList>
    </citation>
    <scope>NUCLEOTIDE SEQUENCE [LARGE SCALE GENOMIC DNA]</scope>
    <source>
        <strain evidence="2">cv. RG33-2</strain>
    </source>
</reference>
<evidence type="ECO:0000313" key="2">
    <source>
        <dbReference type="Proteomes" id="UP000237000"/>
    </source>
</evidence>
<gene>
    <name evidence="1" type="ORF">TorRG33x02_316520</name>
</gene>